<protein>
    <recommendedName>
        <fullName evidence="3">Restriction endonuclease</fullName>
    </recommendedName>
</protein>
<evidence type="ECO:0000313" key="2">
    <source>
        <dbReference type="Proteomes" id="UP000509303"/>
    </source>
</evidence>
<proteinExistence type="predicted"/>
<accession>A0A7H8NJZ4</accession>
<organism evidence="1 2">
    <name type="scientific">Streptomyces buecherae</name>
    <dbReference type="NCBI Taxonomy" id="2763006"/>
    <lineage>
        <taxon>Bacteria</taxon>
        <taxon>Bacillati</taxon>
        <taxon>Actinomycetota</taxon>
        <taxon>Actinomycetes</taxon>
        <taxon>Kitasatosporales</taxon>
        <taxon>Streptomycetaceae</taxon>
        <taxon>Streptomyces</taxon>
    </lineage>
</organism>
<gene>
    <name evidence="1" type="ORF">HUT08_23330</name>
</gene>
<dbReference type="Proteomes" id="UP000509303">
    <property type="component" value="Chromosome"/>
</dbReference>
<evidence type="ECO:0008006" key="3">
    <source>
        <dbReference type="Google" id="ProtNLM"/>
    </source>
</evidence>
<name>A0A7H8NJZ4_9ACTN</name>
<evidence type="ECO:0000313" key="1">
    <source>
        <dbReference type="EMBL" id="QKW54715.1"/>
    </source>
</evidence>
<dbReference type="AlphaFoldDB" id="A0A7H8NJZ4"/>
<sequence length="292" mass="31744">MLLFSDAEAGAKYGYYDGWLQEEDELGPVFEYTGAGSGDQVFGGQDGKGNSAVLNHADKGRTLHLFVAVGTVSGKKTKRHRYVGAFALDAAEPYVVRQTPGKGGVPRKALIFRLRPIGPFQRSAGDEIPPAQHTERELVPADVTASKMVEPEQNKSQHGERAAVAATAVRRREAELSEVFEAQLTARGHAVGRFQIRLKGKTSTLLTDLYDATDHVLYEVKGSTRRESVRMALGQLLDYGRYVRTDAEPDVPPALVVLLPGPPDADLVELLADHGVSLVYRVGETDEFVTAT</sequence>
<keyword evidence="2" id="KW-1185">Reference proteome</keyword>
<dbReference type="EMBL" id="CP054929">
    <property type="protein sequence ID" value="QKW54715.1"/>
    <property type="molecule type" value="Genomic_DNA"/>
</dbReference>
<reference evidence="1 2" key="1">
    <citation type="submission" date="2020-06" db="EMBL/GenBank/DDBJ databases">
        <title>Genome mining for natural products.</title>
        <authorList>
            <person name="Zhang B."/>
            <person name="Shi J."/>
            <person name="Ge H."/>
        </authorList>
    </citation>
    <scope>NUCLEOTIDE SEQUENCE [LARGE SCALE GENOMIC DNA]</scope>
    <source>
        <strain evidence="1 2">NA00687</strain>
    </source>
</reference>